<dbReference type="PANTHER" id="PTHR43706">
    <property type="entry name" value="NADH DEHYDROGENASE"/>
    <property type="match status" value="1"/>
</dbReference>
<name>A0A8S8XC22_9PROT</name>
<protein>
    <recommendedName>
        <fullName evidence="2">NADH:ubiquinone reductase (non-electrogenic)</fullName>
        <ecNumber evidence="2">1.6.5.9</ecNumber>
    </recommendedName>
</protein>
<dbReference type="InterPro" id="IPR045024">
    <property type="entry name" value="NDH-2"/>
</dbReference>
<keyword evidence="9" id="KW-0812">Transmembrane</keyword>
<dbReference type="Gene3D" id="3.50.50.100">
    <property type="match status" value="1"/>
</dbReference>
<keyword evidence="9" id="KW-0472">Membrane</keyword>
<evidence type="ECO:0000313" key="13">
    <source>
        <dbReference type="Proteomes" id="UP000681075"/>
    </source>
</evidence>
<evidence type="ECO:0000256" key="1">
    <source>
        <dbReference type="ARBA" id="ARBA00005272"/>
    </source>
</evidence>
<comment type="caution">
    <text evidence="12">The sequence shown here is derived from an EMBL/GenBank/DDBJ whole genome shotgun (WGS) entry which is preliminary data.</text>
</comment>
<evidence type="ECO:0000256" key="7">
    <source>
        <dbReference type="ARBA" id="ARBA00023027"/>
    </source>
</evidence>
<dbReference type="PRINTS" id="PR00411">
    <property type="entry name" value="PNDRDTASEI"/>
</dbReference>
<dbReference type="EMBL" id="BOPV01000001">
    <property type="protein sequence ID" value="GIL40234.1"/>
    <property type="molecule type" value="Genomic_DNA"/>
</dbReference>
<accession>A0A8S8XC22</accession>
<keyword evidence="7" id="KW-0520">NAD</keyword>
<evidence type="ECO:0000256" key="2">
    <source>
        <dbReference type="ARBA" id="ARBA00012637"/>
    </source>
</evidence>
<evidence type="ECO:0000256" key="8">
    <source>
        <dbReference type="ARBA" id="ARBA00047599"/>
    </source>
</evidence>
<gene>
    <name evidence="12" type="primary">ndh</name>
    <name evidence="12" type="ORF">TMPK1_24710</name>
</gene>
<keyword evidence="6" id="KW-0560">Oxidoreductase</keyword>
<dbReference type="GO" id="GO:0050136">
    <property type="term" value="F:NADH dehydrogenase (quinone) (non-electrogenic) activity"/>
    <property type="evidence" value="ECO:0007669"/>
    <property type="project" value="UniProtKB-EC"/>
</dbReference>
<dbReference type="SUPFAM" id="SSF51905">
    <property type="entry name" value="FAD/NAD(P)-binding domain"/>
    <property type="match status" value="2"/>
</dbReference>
<feature type="domain" description="External alternative NADH-ubiquinone oxidoreductase-like C-terminal" evidence="11">
    <location>
        <begin position="364"/>
        <end position="420"/>
    </location>
</feature>
<dbReference type="Proteomes" id="UP000681075">
    <property type="component" value="Unassembled WGS sequence"/>
</dbReference>
<dbReference type="EC" id="1.6.5.9" evidence="2"/>
<keyword evidence="3" id="KW-0285">Flavoprotein</keyword>
<keyword evidence="5" id="KW-0809">Transit peptide</keyword>
<proteinExistence type="inferred from homology"/>
<dbReference type="PRINTS" id="PR00368">
    <property type="entry name" value="FADPNR"/>
</dbReference>
<dbReference type="Pfam" id="PF22366">
    <property type="entry name" value="NDH2_C"/>
    <property type="match status" value="1"/>
</dbReference>
<evidence type="ECO:0000256" key="6">
    <source>
        <dbReference type="ARBA" id="ARBA00023002"/>
    </source>
</evidence>
<evidence type="ECO:0000256" key="5">
    <source>
        <dbReference type="ARBA" id="ARBA00022946"/>
    </source>
</evidence>
<keyword evidence="9" id="KW-1133">Transmembrane helix</keyword>
<feature type="transmembrane region" description="Helical" evidence="9">
    <location>
        <begin position="383"/>
        <end position="405"/>
    </location>
</feature>
<dbReference type="PANTHER" id="PTHR43706:SF47">
    <property type="entry name" value="EXTERNAL NADH-UBIQUINONE OXIDOREDUCTASE 1, MITOCHONDRIAL-RELATED"/>
    <property type="match status" value="1"/>
</dbReference>
<evidence type="ECO:0000256" key="3">
    <source>
        <dbReference type="ARBA" id="ARBA00022630"/>
    </source>
</evidence>
<evidence type="ECO:0000259" key="10">
    <source>
        <dbReference type="Pfam" id="PF07992"/>
    </source>
</evidence>
<evidence type="ECO:0000256" key="9">
    <source>
        <dbReference type="SAM" id="Phobius"/>
    </source>
</evidence>
<dbReference type="Pfam" id="PF07992">
    <property type="entry name" value="Pyr_redox_2"/>
    <property type="match status" value="1"/>
</dbReference>
<dbReference type="AlphaFoldDB" id="A0A8S8XC22"/>
<organism evidence="12 13">
    <name type="scientific">Roseiterribacter gracilis</name>
    <dbReference type="NCBI Taxonomy" id="2812848"/>
    <lineage>
        <taxon>Bacteria</taxon>
        <taxon>Pseudomonadati</taxon>
        <taxon>Pseudomonadota</taxon>
        <taxon>Alphaproteobacteria</taxon>
        <taxon>Rhodospirillales</taxon>
        <taxon>Roseiterribacteraceae</taxon>
        <taxon>Roseiterribacter</taxon>
    </lineage>
</organism>
<keyword evidence="4" id="KW-0274">FAD</keyword>
<dbReference type="InterPro" id="IPR036188">
    <property type="entry name" value="FAD/NAD-bd_sf"/>
</dbReference>
<evidence type="ECO:0000313" key="12">
    <source>
        <dbReference type="EMBL" id="GIL40234.1"/>
    </source>
</evidence>
<keyword evidence="13" id="KW-1185">Reference proteome</keyword>
<reference evidence="12" key="1">
    <citation type="submission" date="2021-02" db="EMBL/GenBank/DDBJ databases">
        <title>Genome sequence of Rhodospirillales sp. strain TMPK1 isolated from soil.</title>
        <authorList>
            <person name="Nakai R."/>
            <person name="Kusada H."/>
            <person name="Tamaki H."/>
        </authorList>
    </citation>
    <scope>NUCLEOTIDE SEQUENCE</scope>
    <source>
        <strain evidence="12">TMPK1</strain>
    </source>
</reference>
<comment type="similarity">
    <text evidence="1">Belongs to the NADH dehydrogenase family.</text>
</comment>
<dbReference type="InterPro" id="IPR023753">
    <property type="entry name" value="FAD/NAD-binding_dom"/>
</dbReference>
<dbReference type="InterPro" id="IPR054585">
    <property type="entry name" value="NDH2-like_C"/>
</dbReference>
<feature type="domain" description="FAD/NAD(P)-binding" evidence="10">
    <location>
        <begin position="18"/>
        <end position="340"/>
    </location>
</feature>
<evidence type="ECO:0000259" key="11">
    <source>
        <dbReference type="Pfam" id="PF22366"/>
    </source>
</evidence>
<evidence type="ECO:0000256" key="4">
    <source>
        <dbReference type="ARBA" id="ARBA00022827"/>
    </source>
</evidence>
<sequence length="437" mass="47329">MVHMEASSNLGSSAGRKHVVIVGAGFGGLWCAQGLRPSKLKGADLEITIVDQHNYHLFQPLLYQVATAALSPADIAAPIRNIVRGQQNARVLLDEVIGVDRRAKRVQLASGDTLDYDRLVLATGVRHAYFGHDEWAEFAPGLKTIDDATRIRRHVLLAFEQAEVERDPARRAALLTFAVVGAGPTGVEMAGAIAELARHAIVGDFRTIQPSSARIMLLEAGPRALPAFRDSLSQEAARSLATLGVELRTGAKVEAIDAESLTINGERVPCRTTIWAAGVRASPAASWLGVAGDRNGRVPVNDHLHPDGIDDVYVIGDTAAVLAPDGSFVPGIAPAAKQMGSWVAREIAAWATGGPAPWPFHYKHQGSLATIGRKSAVVDFGRMHFSGFIAWVLWCVVHVFFLIGFRNRLVVAWNWLWQYLTFQRGARLITGNDRQDS</sequence>
<comment type="catalytic activity">
    <reaction evidence="8">
        <text>a quinone + NADH + H(+) = a quinol + NAD(+)</text>
        <dbReference type="Rhea" id="RHEA:46160"/>
        <dbReference type="ChEBI" id="CHEBI:15378"/>
        <dbReference type="ChEBI" id="CHEBI:24646"/>
        <dbReference type="ChEBI" id="CHEBI:57540"/>
        <dbReference type="ChEBI" id="CHEBI:57945"/>
        <dbReference type="ChEBI" id="CHEBI:132124"/>
        <dbReference type="EC" id="1.6.5.9"/>
    </reaction>
</comment>